<dbReference type="Gene3D" id="2.160.20.20">
    <property type="match status" value="2"/>
</dbReference>
<dbReference type="NCBIfam" id="TIGR04393">
    <property type="entry name" value="rpt_T5SS_PEPC"/>
    <property type="match status" value="2"/>
</dbReference>
<dbReference type="PANTHER" id="PTHR35037:SF3">
    <property type="entry name" value="C-TERMINAL REGION OF AIDA-LIKE PROTEIN"/>
    <property type="match status" value="1"/>
</dbReference>
<organism evidence="3 4">
    <name type="scientific">Tardiphaga robiniae</name>
    <dbReference type="NCBI Taxonomy" id="943830"/>
    <lineage>
        <taxon>Bacteria</taxon>
        <taxon>Pseudomonadati</taxon>
        <taxon>Pseudomonadota</taxon>
        <taxon>Alphaproteobacteria</taxon>
        <taxon>Hyphomicrobiales</taxon>
        <taxon>Nitrobacteraceae</taxon>
        <taxon>Tardiphaga</taxon>
    </lineage>
</organism>
<dbReference type="Proteomes" id="UP000515291">
    <property type="component" value="Chromosome"/>
</dbReference>
<evidence type="ECO:0000256" key="1">
    <source>
        <dbReference type="ARBA" id="ARBA00022729"/>
    </source>
</evidence>
<evidence type="ECO:0000259" key="2">
    <source>
        <dbReference type="PROSITE" id="PS51208"/>
    </source>
</evidence>
<proteinExistence type="predicted"/>
<dbReference type="InterPro" id="IPR012332">
    <property type="entry name" value="Autotransporter_pectin_lyase_C"/>
</dbReference>
<dbReference type="SUPFAM" id="SSF103515">
    <property type="entry name" value="Autotransporter"/>
    <property type="match status" value="1"/>
</dbReference>
<sequence>MRANAGSLAFAGGARLTTANGYVGYDSGTDANVTVSGPGASWLNTNLFVGYRGNGSLLIADGMHVTAATASIGNDASYVAHGAVKVDGTGSTLDVQTLKIGAASVGALTVSNGGAAKARTIQVGASGVSGALNIGSEPGAAALAPGVVTGPVKLAQSGALNFNHTSGDYFFNSLITGNGAINVLSGTTILSGRSAAFTGTTEILSATLGVTGQLGGTVNVDAGGRLTGNGSVGAATVLNGGTLAPDGTGRLTVNGNLSMLAGSAFDFNLGHFSNGAASTTSAGVFVNGDVSLHDVTFNISGTGEPAVGYYRMINYTGGSSISGLTIGTTPPISGLFPVTYSIDSSRLHVVDLIASPNGTDILQRWDDASSGTAGGRGTWNALNNNWFDLGGVANTQWGSIYGVFNGPGGTVTIDGSQKFYGLQFVGGLYNLVQGTGELRPTALSGSDGIGELRVLSGETATISAPIVGAGGVNKTGGGTLVLAGTSTYTGGTIISGGTLQISSNANLGAATGGLTFDNGILHTTANIASARNVSLLGIGEIDTDAATALVLAGTVSGAGSLIKAGDGTLILANTNSWTGGMLLESGTLQLSASGALPNGSDVIVYGGKLDLNGYNTSTHSLIGFGGEIALGSAQLTLDQATDTVIASTITGVGGSLMKTGSGTLLLSGTNTYTGGTTVSGGAVAVIADANLGTGTLTLSGGTLLTLADIASARSIVLSGNGTIETLFGTTFSTMGDVSGAGALTKDGWGTLVLAGVNSFSGGTTINAGTLQFGNGGTTGTLSGNVTNNGVLAFNRSDNLVYNDVISGPGAFIQVGAGLTAFGNDNTYSGGTLISAGTLQLGTGSTAGSIIGDVINNGMFQIFRSDVYTFGGTITGIGMFRHVGTGTTVLTADNTYSGGTEITQGILQIGDGGFTGSIIGNVINNGELVAKRDGLLTLAGAISGSGSFTQSGLGITRLDGLNSYTGATDVKAGTLSVNGSIAASSMVSVERGATLGGNGIVSTTQIQDGGMLSPGNSVGLLSVQGNLTFAAASSYMVEVSGSAADRTNVTGTASLNNAGVRVSFDPAAYVRERYTILNAAGGMTGTFSPNIVSDEPPSFITTLSYDAQNVYLNVDLKLTGLNINQNNIASSLNAYFGSHGGIPYALGAMAPEDLTQSSGELSTGVQQNTVQAMTQFVGVLTDPFAANRGLATVNTASNAFATADRSPTHWRDAYGAITKAPPVAVSFEARWNVWAAGFGGGQATDGNTVVGSHNSSSRIGGIAVGADTWLSPQTLAGFAVAGGGTSFGLSDNLGSGHSDLFQIGGFIRHHQGSAYITTALAYGWQNITTERLVTIVDADRLRANFTAHAFSARAEAGHRSVLPWLGGVGLTPYAAGQVTNIDLPAYAEALVSGGNDFALSYTGRNVTAMRSELGLRTDKSFALDGTLLTLRGRAAWARDFNRDRVAQASFQSLPGASFVVNGAAMAPDAALTSASAEVMLGSGLSVAATYEGEFSNLTRSHAGKGVVRFVW</sequence>
<dbReference type="InterPro" id="IPR011050">
    <property type="entry name" value="Pectin_lyase_fold/virulence"/>
</dbReference>
<evidence type="ECO:0000313" key="3">
    <source>
        <dbReference type="EMBL" id="QND73460.1"/>
    </source>
</evidence>
<dbReference type="PANTHER" id="PTHR35037">
    <property type="entry name" value="C-TERMINAL REGION OF AIDA-LIKE PROTEIN"/>
    <property type="match status" value="1"/>
</dbReference>
<protein>
    <submittedName>
        <fullName evidence="3">Autotransporter domain-containing protein</fullName>
    </submittedName>
</protein>
<dbReference type="Pfam" id="PF12951">
    <property type="entry name" value="PATR"/>
    <property type="match status" value="8"/>
</dbReference>
<dbReference type="EMBL" id="CP050292">
    <property type="protein sequence ID" value="QND73460.1"/>
    <property type="molecule type" value="Genomic_DNA"/>
</dbReference>
<dbReference type="InterPro" id="IPR036709">
    <property type="entry name" value="Autotransporte_beta_dom_sf"/>
</dbReference>
<name>A0A7G6U378_9BRAD</name>
<keyword evidence="1" id="KW-0732">Signal</keyword>
<dbReference type="InterPro" id="IPR051551">
    <property type="entry name" value="Autotransporter_adhesion"/>
</dbReference>
<gene>
    <name evidence="3" type="ORF">HB776_21290</name>
</gene>
<accession>A0A7G6U378</accession>
<reference evidence="4" key="1">
    <citation type="journal article" date="2020" name="Mol. Plant Microbe">
        <title>Rhizobial microsymbionts of the narrowly endemic Oxytropis species growing in Kamchatka are characterized by significant genetic diversity and possess a set of genes that are associated with T3SS and T6SS secretion systems and can affect the development of symbiosis.</title>
        <authorList>
            <person name="Safronova V."/>
            <person name="Guro P."/>
            <person name="Sazanova A."/>
            <person name="Kuznetsova I."/>
            <person name="Belimov A."/>
            <person name="Yakubov V."/>
            <person name="Chirak E."/>
            <person name="Afonin A."/>
            <person name="Gogolev Y."/>
            <person name="Andronov E."/>
            <person name="Tikhonovich I."/>
        </authorList>
    </citation>
    <scope>NUCLEOTIDE SEQUENCE [LARGE SCALE GENOMIC DNA]</scope>
    <source>
        <strain evidence="4">581</strain>
    </source>
</reference>
<dbReference type="SMART" id="SM00869">
    <property type="entry name" value="Autotransporter"/>
    <property type="match status" value="1"/>
</dbReference>
<evidence type="ECO:0000313" key="4">
    <source>
        <dbReference type="Proteomes" id="UP000515291"/>
    </source>
</evidence>
<dbReference type="Gene3D" id="2.40.128.130">
    <property type="entry name" value="Autotransporter beta-domain"/>
    <property type="match status" value="1"/>
</dbReference>
<feature type="domain" description="Autotransporter" evidence="2">
    <location>
        <begin position="1225"/>
        <end position="1510"/>
    </location>
</feature>
<dbReference type="InterPro" id="IPR005546">
    <property type="entry name" value="Autotransporte_beta"/>
</dbReference>
<dbReference type="SUPFAM" id="SSF51126">
    <property type="entry name" value="Pectin lyase-like"/>
    <property type="match status" value="4"/>
</dbReference>
<dbReference type="NCBIfam" id="TIGR02601">
    <property type="entry name" value="autotrns_rpt"/>
    <property type="match status" value="7"/>
</dbReference>
<dbReference type="InterPro" id="IPR030895">
    <property type="entry name" value="T5SS_PEPC_rpt"/>
</dbReference>
<dbReference type="InterPro" id="IPR013425">
    <property type="entry name" value="Autotrns_rpt"/>
</dbReference>
<dbReference type="KEGG" id="trb:HB776_21290"/>
<dbReference type="Pfam" id="PF03797">
    <property type="entry name" value="Autotransporter"/>
    <property type="match status" value="1"/>
</dbReference>
<dbReference type="PROSITE" id="PS51208">
    <property type="entry name" value="AUTOTRANSPORTER"/>
    <property type="match status" value="1"/>
</dbReference>